<evidence type="ECO:0000313" key="3">
    <source>
        <dbReference type="Proteomes" id="UP001165366"/>
    </source>
</evidence>
<feature type="chain" id="PRO_5045719660" evidence="1">
    <location>
        <begin position="25"/>
        <end position="228"/>
    </location>
</feature>
<dbReference type="EMBL" id="JAKLWS010000001">
    <property type="protein sequence ID" value="MCG2587156.1"/>
    <property type="molecule type" value="Genomic_DNA"/>
</dbReference>
<dbReference type="RefSeq" id="WP_237852002.1">
    <property type="nucleotide sequence ID" value="NZ_JAKLWS010000001.1"/>
</dbReference>
<keyword evidence="1" id="KW-0732">Signal</keyword>
<protein>
    <submittedName>
        <fullName evidence="2">DUF2490 domain-containing protein</fullName>
    </submittedName>
</protein>
<dbReference type="InterPro" id="IPR019619">
    <property type="entry name" value="DUF2490"/>
</dbReference>
<dbReference type="Pfam" id="PF10677">
    <property type="entry name" value="DUF2490"/>
    <property type="match status" value="1"/>
</dbReference>
<sequence length="228" mass="26825">MSFIRITFLLLTALFLAKSGTAQSNTDWIWSPEYSYSWKTSDRMAYSAKVSMFNSVENIDKRSFIQNIEPQLSFAYGLTPRTKIGGGYYYRWSSPLMDGYQYEHRLLQQVGFINFIGDRRIAHRLRTEQRIRSSSYQNRVRYRISYDFPLEGDRLDPGERYLIFSNEMMSAFNADEADAENRFSAGMGWFFNRQQKFELGLQYRTQDILSGDGISHLFLVSTSFYMNR</sequence>
<comment type="caution">
    <text evidence="2">The sequence shown here is derived from an EMBL/GenBank/DDBJ whole genome shotgun (WGS) entry which is preliminary data.</text>
</comment>
<reference evidence="2" key="1">
    <citation type="submission" date="2022-01" db="EMBL/GenBank/DDBJ databases">
        <authorList>
            <person name="Wang Y."/>
        </authorList>
    </citation>
    <scope>NUCLEOTIDE SEQUENCE</scope>
    <source>
        <strain evidence="2">WB101</strain>
    </source>
</reference>
<organism evidence="2 3">
    <name type="scientific">Rhodohalobacter sulfatireducens</name>
    <dbReference type="NCBI Taxonomy" id="2911366"/>
    <lineage>
        <taxon>Bacteria</taxon>
        <taxon>Pseudomonadati</taxon>
        <taxon>Balneolota</taxon>
        <taxon>Balneolia</taxon>
        <taxon>Balneolales</taxon>
        <taxon>Balneolaceae</taxon>
        <taxon>Rhodohalobacter</taxon>
    </lineage>
</organism>
<keyword evidence="3" id="KW-1185">Reference proteome</keyword>
<accession>A0ABS9K8J5</accession>
<name>A0ABS9K8J5_9BACT</name>
<reference evidence="2" key="2">
    <citation type="submission" date="2024-05" db="EMBL/GenBank/DDBJ databases">
        <title>Rhodohalobacter halophilus gen. nov., sp. nov., a moderately halophilic member of the family Balneolaceae.</title>
        <authorList>
            <person name="Xia J."/>
        </authorList>
    </citation>
    <scope>NUCLEOTIDE SEQUENCE</scope>
    <source>
        <strain evidence="2">WB101</strain>
    </source>
</reference>
<dbReference type="Proteomes" id="UP001165366">
    <property type="component" value="Unassembled WGS sequence"/>
</dbReference>
<proteinExistence type="predicted"/>
<evidence type="ECO:0000256" key="1">
    <source>
        <dbReference type="SAM" id="SignalP"/>
    </source>
</evidence>
<gene>
    <name evidence="2" type="ORF">L6773_01165</name>
</gene>
<feature type="signal peptide" evidence="1">
    <location>
        <begin position="1"/>
        <end position="24"/>
    </location>
</feature>
<evidence type="ECO:0000313" key="2">
    <source>
        <dbReference type="EMBL" id="MCG2587156.1"/>
    </source>
</evidence>